<dbReference type="AlphaFoldDB" id="D9WX39"/>
<dbReference type="EMBL" id="GG657755">
    <property type="protein sequence ID" value="EFL29467.1"/>
    <property type="molecule type" value="Genomic_DNA"/>
</dbReference>
<organism evidence="1 2">
    <name type="scientific">Streptomyces himastatinicus ATCC 53653</name>
    <dbReference type="NCBI Taxonomy" id="457427"/>
    <lineage>
        <taxon>Bacteria</taxon>
        <taxon>Bacillati</taxon>
        <taxon>Actinomycetota</taxon>
        <taxon>Actinomycetes</taxon>
        <taxon>Kitasatosporales</taxon>
        <taxon>Streptomycetaceae</taxon>
        <taxon>Streptomyces</taxon>
        <taxon>Streptomyces violaceusniger group</taxon>
    </lineage>
</organism>
<proteinExistence type="predicted"/>
<dbReference type="OrthoDB" id="4290974at2"/>
<sequence>MSDKLVQWLGEQLNEDERTARAVGYDRIETGEYLWGSRYLILRREDGESKVTTELSDELALHISKWDPDRVLREIDAKRQTLAQFKAAEGRTDQAMRDNDTAAYRAARAEATALHAVIRRDAAVYANRPGYRDYWRP</sequence>
<keyword evidence="2" id="KW-1185">Reference proteome</keyword>
<dbReference type="Pfam" id="PF19730">
    <property type="entry name" value="DUF6221"/>
    <property type="match status" value="1"/>
</dbReference>
<accession>D9WX39</accession>
<reference evidence="1 2" key="1">
    <citation type="submission" date="2009-02" db="EMBL/GenBank/DDBJ databases">
        <title>Annotation of Streptomyces hygroscopicus strain ATCC 53653.</title>
        <authorList>
            <consortium name="The Broad Institute Genome Sequencing Platform"/>
            <consortium name="Broad Institute Microbial Sequencing Center"/>
            <person name="Fischbach M."/>
            <person name="Godfrey P."/>
            <person name="Ward D."/>
            <person name="Young S."/>
            <person name="Zeng Q."/>
            <person name="Koehrsen M."/>
            <person name="Alvarado L."/>
            <person name="Berlin A.M."/>
            <person name="Bochicchio J."/>
            <person name="Borenstein D."/>
            <person name="Chapman S.B."/>
            <person name="Chen Z."/>
            <person name="Engels R."/>
            <person name="Freedman E."/>
            <person name="Gellesch M."/>
            <person name="Goldberg J."/>
            <person name="Griggs A."/>
            <person name="Gujja S."/>
            <person name="Heilman E.R."/>
            <person name="Heiman D.I."/>
            <person name="Hepburn T.A."/>
            <person name="Howarth C."/>
            <person name="Jen D."/>
            <person name="Larson L."/>
            <person name="Lewis B."/>
            <person name="Mehta T."/>
            <person name="Park D."/>
            <person name="Pearson M."/>
            <person name="Richards J."/>
            <person name="Roberts A."/>
            <person name="Saif S."/>
            <person name="Shea T.D."/>
            <person name="Shenoy N."/>
            <person name="Sisk P."/>
            <person name="Stolte C."/>
            <person name="Sykes S.N."/>
            <person name="Thomson T."/>
            <person name="Walk T."/>
            <person name="White J."/>
            <person name="Yandava C."/>
            <person name="Straight P."/>
            <person name="Clardy J."/>
            <person name="Hung D."/>
            <person name="Kolter R."/>
            <person name="Mekalanos J."/>
            <person name="Walker S."/>
            <person name="Walsh C.T."/>
            <person name="Wieland-Brown L.C."/>
            <person name="Haas B."/>
            <person name="Nusbaum C."/>
            <person name="Birren B."/>
        </authorList>
    </citation>
    <scope>NUCLEOTIDE SEQUENCE [LARGE SCALE GENOMIC DNA]</scope>
    <source>
        <strain evidence="1 2">ATCC 53653</strain>
    </source>
</reference>
<dbReference type="STRING" id="457427.SSOG_09181"/>
<protein>
    <submittedName>
        <fullName evidence="1">Uncharacterized protein</fullName>
    </submittedName>
</protein>
<dbReference type="RefSeq" id="WP_009721263.1">
    <property type="nucleotide sequence ID" value="NZ_GG657755.1"/>
</dbReference>
<name>D9WX39_9ACTN</name>
<dbReference type="InterPro" id="IPR046193">
    <property type="entry name" value="DUF6221"/>
</dbReference>
<gene>
    <name evidence="1" type="ORF">SSOG_09181</name>
</gene>
<evidence type="ECO:0000313" key="1">
    <source>
        <dbReference type="EMBL" id="EFL29467.1"/>
    </source>
</evidence>
<dbReference type="Proteomes" id="UP000003963">
    <property type="component" value="Unassembled WGS sequence"/>
</dbReference>
<evidence type="ECO:0000313" key="2">
    <source>
        <dbReference type="Proteomes" id="UP000003963"/>
    </source>
</evidence>
<dbReference type="HOGENOM" id="CLU_146101_0_0_11"/>